<sequence>SLIYKGSGKTASNQRFRVTIKKINGEYRLKCAMMLPDRFYREKNSSECVHVEWFDQGKECLKTALRLHEHLQSQKGTLRSRDRSTCFTKHLLPMDWMDAPDVWLRKSDVICRRMDGLLGIMGLWHGAIYIGNGDIVHNAVTQSTVSFLSSLVKHQNQVQVSDIQDFSDGQRDTFVIEWFESTKSEDEMVKSALSLVREQSWLTMFGTLQVVEKTS</sequence>
<evidence type="ECO:0000313" key="1">
    <source>
        <dbReference type="EMBL" id="GMT11940.1"/>
    </source>
</evidence>
<accession>A0AAV5V2A4</accession>
<feature type="non-terminal residue" evidence="1">
    <location>
        <position position="1"/>
    </location>
</feature>
<keyword evidence="2" id="KW-1185">Reference proteome</keyword>
<evidence type="ECO:0000313" key="2">
    <source>
        <dbReference type="Proteomes" id="UP001432322"/>
    </source>
</evidence>
<proteinExistence type="predicted"/>
<protein>
    <submittedName>
        <fullName evidence="1">Uncharacterized protein</fullName>
    </submittedName>
</protein>
<dbReference type="Proteomes" id="UP001432322">
    <property type="component" value="Unassembled WGS sequence"/>
</dbReference>
<reference evidence="1" key="1">
    <citation type="submission" date="2023-10" db="EMBL/GenBank/DDBJ databases">
        <title>Genome assembly of Pristionchus species.</title>
        <authorList>
            <person name="Yoshida K."/>
            <person name="Sommer R.J."/>
        </authorList>
    </citation>
    <scope>NUCLEOTIDE SEQUENCE</scope>
    <source>
        <strain evidence="1">RS5133</strain>
    </source>
</reference>
<organism evidence="1 2">
    <name type="scientific">Pristionchus fissidentatus</name>
    <dbReference type="NCBI Taxonomy" id="1538716"/>
    <lineage>
        <taxon>Eukaryota</taxon>
        <taxon>Metazoa</taxon>
        <taxon>Ecdysozoa</taxon>
        <taxon>Nematoda</taxon>
        <taxon>Chromadorea</taxon>
        <taxon>Rhabditida</taxon>
        <taxon>Rhabditina</taxon>
        <taxon>Diplogasteromorpha</taxon>
        <taxon>Diplogasteroidea</taxon>
        <taxon>Neodiplogasteridae</taxon>
        <taxon>Pristionchus</taxon>
    </lineage>
</organism>
<comment type="caution">
    <text evidence="1">The sequence shown here is derived from an EMBL/GenBank/DDBJ whole genome shotgun (WGS) entry which is preliminary data.</text>
</comment>
<gene>
    <name evidence="1" type="ORF">PFISCL1PPCAC_3237</name>
</gene>
<dbReference type="AlphaFoldDB" id="A0AAV5V2A4"/>
<dbReference type="EMBL" id="BTSY01000001">
    <property type="protein sequence ID" value="GMT11940.1"/>
    <property type="molecule type" value="Genomic_DNA"/>
</dbReference>
<name>A0AAV5V2A4_9BILA</name>